<keyword evidence="3" id="KW-1185">Reference proteome</keyword>
<proteinExistence type="predicted"/>
<accession>A0A7U7GFG2</accession>
<dbReference type="Proteomes" id="UP000019184">
    <property type="component" value="Unassembled WGS sequence"/>
</dbReference>
<organism evidence="2 3">
    <name type="scientific">Candidatus Contendobacter odensis Run_B_J11</name>
    <dbReference type="NCBI Taxonomy" id="1400861"/>
    <lineage>
        <taxon>Bacteria</taxon>
        <taxon>Pseudomonadati</taxon>
        <taxon>Pseudomonadota</taxon>
        <taxon>Gammaproteobacteria</taxon>
        <taxon>Candidatus Competibacteraceae</taxon>
        <taxon>Candidatus Contendibacter</taxon>
    </lineage>
</organism>
<evidence type="ECO:0000313" key="2">
    <source>
        <dbReference type="EMBL" id="CDH47420.1"/>
    </source>
</evidence>
<protein>
    <submittedName>
        <fullName evidence="2">Uncharacterized protein</fullName>
    </submittedName>
</protein>
<dbReference type="EMBL" id="CBTK010000299">
    <property type="protein sequence ID" value="CDH47420.1"/>
    <property type="molecule type" value="Genomic_DNA"/>
</dbReference>
<feature type="transmembrane region" description="Helical" evidence="1">
    <location>
        <begin position="70"/>
        <end position="89"/>
    </location>
</feature>
<dbReference type="AlphaFoldDB" id="A0A7U7GFG2"/>
<evidence type="ECO:0000256" key="1">
    <source>
        <dbReference type="SAM" id="Phobius"/>
    </source>
</evidence>
<sequence>MLRGQLRVNDEQLKTGFVMPMPEDWKILRMWQKAAIVAGLLITAPLFVWFLLGLLGLVPSMVQVFGPDGVRTPASIVVAGLLIAALGFWDD</sequence>
<reference evidence="2 3" key="1">
    <citation type="journal article" date="2014" name="ISME J.">
        <title>Candidatus Competibacter-lineage genomes retrieved from metagenomes reveal functional metabolic diversity.</title>
        <authorList>
            <person name="McIlroy S.J."/>
            <person name="Albertsen M."/>
            <person name="Andresen E.K."/>
            <person name="Saunders A.M."/>
            <person name="Kristiansen R."/>
            <person name="Stokholm-Bjerregaard M."/>
            <person name="Nielsen K.L."/>
            <person name="Nielsen P.H."/>
        </authorList>
    </citation>
    <scope>NUCLEOTIDE SEQUENCE [LARGE SCALE GENOMIC DNA]</scope>
    <source>
        <strain evidence="2 3">Run_B_J11</strain>
    </source>
</reference>
<name>A0A7U7GFG2_9GAMM</name>
<keyword evidence="1" id="KW-0472">Membrane</keyword>
<comment type="caution">
    <text evidence="2">The sequence shown here is derived from an EMBL/GenBank/DDBJ whole genome shotgun (WGS) entry which is preliminary data.</text>
</comment>
<gene>
    <name evidence="2" type="ORF">BN874_800013</name>
</gene>
<keyword evidence="1" id="KW-0812">Transmembrane</keyword>
<feature type="transmembrane region" description="Helical" evidence="1">
    <location>
        <begin position="34"/>
        <end position="58"/>
    </location>
</feature>
<evidence type="ECO:0000313" key="3">
    <source>
        <dbReference type="Proteomes" id="UP000019184"/>
    </source>
</evidence>
<keyword evidence="1" id="KW-1133">Transmembrane helix</keyword>